<dbReference type="Pfam" id="PF02782">
    <property type="entry name" value="FGGY_C"/>
    <property type="match status" value="1"/>
</dbReference>
<keyword evidence="3" id="KW-0418">Kinase</keyword>
<keyword evidence="7" id="KW-1185">Reference proteome</keyword>
<proteinExistence type="inferred from homology"/>
<evidence type="ECO:0000259" key="4">
    <source>
        <dbReference type="Pfam" id="PF00370"/>
    </source>
</evidence>
<dbReference type="AlphaFoldDB" id="A0AAE3VBF0"/>
<evidence type="ECO:0000256" key="1">
    <source>
        <dbReference type="ARBA" id="ARBA00009156"/>
    </source>
</evidence>
<dbReference type="RefSeq" id="WP_307255083.1">
    <property type="nucleotide sequence ID" value="NZ_JAUSTO010000012.1"/>
</dbReference>
<dbReference type="InterPro" id="IPR043129">
    <property type="entry name" value="ATPase_NBD"/>
</dbReference>
<comment type="caution">
    <text evidence="6">The sequence shown here is derived from an EMBL/GenBank/DDBJ whole genome shotgun (WGS) entry which is preliminary data.</text>
</comment>
<evidence type="ECO:0000256" key="3">
    <source>
        <dbReference type="ARBA" id="ARBA00022777"/>
    </source>
</evidence>
<name>A0AAE3VBF0_9FIRM</name>
<dbReference type="EMBL" id="JAUSTO010000012">
    <property type="protein sequence ID" value="MDQ0153090.1"/>
    <property type="molecule type" value="Genomic_DNA"/>
</dbReference>
<feature type="domain" description="Carbohydrate kinase FGGY C-terminal" evidence="5">
    <location>
        <begin position="262"/>
        <end position="453"/>
    </location>
</feature>
<reference evidence="6" key="1">
    <citation type="submission" date="2023-07" db="EMBL/GenBank/DDBJ databases">
        <title>Genomic Encyclopedia of Type Strains, Phase IV (KMG-IV): sequencing the most valuable type-strain genomes for metagenomic binning, comparative biology and taxonomic classification.</title>
        <authorList>
            <person name="Goeker M."/>
        </authorList>
    </citation>
    <scope>NUCLEOTIDE SEQUENCE</scope>
    <source>
        <strain evidence="6">DSM 19659</strain>
    </source>
</reference>
<dbReference type="InterPro" id="IPR018484">
    <property type="entry name" value="FGGY_N"/>
</dbReference>
<feature type="domain" description="Carbohydrate kinase FGGY N-terminal" evidence="4">
    <location>
        <begin position="9"/>
        <end position="251"/>
    </location>
</feature>
<evidence type="ECO:0000313" key="7">
    <source>
        <dbReference type="Proteomes" id="UP001241537"/>
    </source>
</evidence>
<dbReference type="EC" id="2.7.1.17" evidence="6"/>
<dbReference type="PIRSF" id="PIRSF000538">
    <property type="entry name" value="GlpK"/>
    <property type="match status" value="1"/>
</dbReference>
<evidence type="ECO:0000259" key="5">
    <source>
        <dbReference type="Pfam" id="PF02782"/>
    </source>
</evidence>
<dbReference type="Proteomes" id="UP001241537">
    <property type="component" value="Unassembled WGS sequence"/>
</dbReference>
<evidence type="ECO:0000256" key="2">
    <source>
        <dbReference type="ARBA" id="ARBA00022679"/>
    </source>
</evidence>
<dbReference type="PANTHER" id="PTHR43095:SF5">
    <property type="entry name" value="XYLULOSE KINASE"/>
    <property type="match status" value="1"/>
</dbReference>
<dbReference type="InterPro" id="IPR050406">
    <property type="entry name" value="FGGY_Carb_Kinase"/>
</dbReference>
<sequence length="506" mass="55837">MKNHSAITLLGIDIGTTGTKCTLYNKDSTIIAQAYTEYPMIHPRPEWTEQNPDVWWQATCSNLKQIFADKKINPAEIAAIGLSCTNAITIVDKNGIPLYNAIGHQDKRADKEVEWLKKNIGNDLIESHCNNQLAKGSFSLPSIKWFFNHFPKLSTKAYKILMPSGYIIYKLTGIFSMNIPRMSLTLLGNIHTEQWDAEIANKAGIPARILPPLYEPTDIVGVVTETAAKITGLTAGTPVCAGCLDTVVSTLASGAVNVNDMAITIGSSARICYISDQLPLNHKLLTTRSPYKGLYTIIQSTDNAGVSLRWFRDVFGRAIESDARTRGWSIYDYMDYMAAQVYPGSGGLIYLPYLNGEKAPIWNSKAKGVFFGISLDTTYATFIRAIMEGVAFSIKHCLEEFPKSNPSNAPIPIGGGGAQSQIWCQIISDVLNLPVIQLKTSETETLGDMIIAAQSVGIKEITNEYGKELASHGALIVPNIDNAKLYNRQYQKYKNIYIHLKDDFDT</sequence>
<dbReference type="InterPro" id="IPR000577">
    <property type="entry name" value="Carb_kinase_FGGY"/>
</dbReference>
<dbReference type="InterPro" id="IPR018485">
    <property type="entry name" value="FGGY_C"/>
</dbReference>
<organism evidence="6 7">
    <name type="scientific">Moryella indoligenes</name>
    <dbReference type="NCBI Taxonomy" id="371674"/>
    <lineage>
        <taxon>Bacteria</taxon>
        <taxon>Bacillati</taxon>
        <taxon>Bacillota</taxon>
        <taxon>Clostridia</taxon>
        <taxon>Lachnospirales</taxon>
        <taxon>Lachnospiraceae</taxon>
        <taxon>Moryella</taxon>
    </lineage>
</organism>
<protein>
    <submittedName>
        <fullName evidence="6">Xylulokinase</fullName>
        <ecNumber evidence="6">2.7.1.17</ecNumber>
    </submittedName>
</protein>
<comment type="similarity">
    <text evidence="1">Belongs to the FGGY kinase family.</text>
</comment>
<dbReference type="PANTHER" id="PTHR43095">
    <property type="entry name" value="SUGAR KINASE"/>
    <property type="match status" value="1"/>
</dbReference>
<keyword evidence="2 6" id="KW-0808">Transferase</keyword>
<dbReference type="SUPFAM" id="SSF53067">
    <property type="entry name" value="Actin-like ATPase domain"/>
    <property type="match status" value="2"/>
</dbReference>
<dbReference type="Gene3D" id="3.30.420.40">
    <property type="match status" value="2"/>
</dbReference>
<gene>
    <name evidence="6" type="ORF">J2S20_001799</name>
</gene>
<dbReference type="Pfam" id="PF00370">
    <property type="entry name" value="FGGY_N"/>
    <property type="match status" value="1"/>
</dbReference>
<evidence type="ECO:0000313" key="6">
    <source>
        <dbReference type="EMBL" id="MDQ0153090.1"/>
    </source>
</evidence>
<accession>A0AAE3VBF0</accession>
<dbReference type="CDD" id="cd07808">
    <property type="entry name" value="ASKHA_NBD_FGGY_EcXK-like"/>
    <property type="match status" value="1"/>
</dbReference>
<dbReference type="GO" id="GO:0004856">
    <property type="term" value="F:D-xylulokinase activity"/>
    <property type="evidence" value="ECO:0007669"/>
    <property type="project" value="UniProtKB-EC"/>
</dbReference>